<evidence type="ECO:0000256" key="2">
    <source>
        <dbReference type="ARBA" id="ARBA00022692"/>
    </source>
</evidence>
<dbReference type="InterPro" id="IPR001129">
    <property type="entry name" value="Membr-assoc_MAPEG"/>
</dbReference>
<keyword evidence="6" id="KW-1185">Reference proteome</keyword>
<name>A0A194VL84_CYTMA</name>
<dbReference type="SUPFAM" id="SSF161084">
    <property type="entry name" value="MAPEG domain-like"/>
    <property type="match status" value="1"/>
</dbReference>
<dbReference type="EMBL" id="CM003098">
    <property type="protein sequence ID" value="KUI64762.1"/>
    <property type="molecule type" value="Genomic_DNA"/>
</dbReference>
<dbReference type="Pfam" id="PF01124">
    <property type="entry name" value="MAPEG"/>
    <property type="match status" value="1"/>
</dbReference>
<comment type="subcellular location">
    <subcellularLocation>
        <location evidence="1">Membrane</location>
    </subcellularLocation>
</comment>
<evidence type="ECO:0008006" key="7">
    <source>
        <dbReference type="Google" id="ProtNLM"/>
    </source>
</evidence>
<dbReference type="PANTHER" id="PTHR35371:SF1">
    <property type="entry name" value="BLR7753 PROTEIN"/>
    <property type="match status" value="1"/>
</dbReference>
<dbReference type="GO" id="GO:0016020">
    <property type="term" value="C:membrane"/>
    <property type="evidence" value="ECO:0007669"/>
    <property type="project" value="UniProtKB-SubCell"/>
</dbReference>
<reference evidence="5" key="1">
    <citation type="submission" date="2014-12" db="EMBL/GenBank/DDBJ databases">
        <title>Genome Sequence of Valsa Canker Pathogens Uncovers a Specific Adaption of Colonization on Woody Bark.</title>
        <authorList>
            <person name="Yin Z."/>
            <person name="Liu H."/>
            <person name="Gao X."/>
            <person name="Li Z."/>
            <person name="Song N."/>
            <person name="Ke X."/>
            <person name="Dai Q."/>
            <person name="Wu Y."/>
            <person name="Sun Y."/>
            <person name="Xu J.-R."/>
            <person name="Kang Z.K."/>
            <person name="Wang L."/>
            <person name="Huang L."/>
        </authorList>
    </citation>
    <scope>NUCLEOTIDE SEQUENCE [LARGE SCALE GENOMIC DNA]</scope>
    <source>
        <strain evidence="5">03-8</strain>
    </source>
</reference>
<evidence type="ECO:0000256" key="1">
    <source>
        <dbReference type="ARBA" id="ARBA00004370"/>
    </source>
</evidence>
<keyword evidence="4" id="KW-0472">Membrane</keyword>
<evidence type="ECO:0000256" key="4">
    <source>
        <dbReference type="ARBA" id="ARBA00023136"/>
    </source>
</evidence>
<keyword evidence="3" id="KW-1133">Transmembrane helix</keyword>
<evidence type="ECO:0000256" key="3">
    <source>
        <dbReference type="ARBA" id="ARBA00022989"/>
    </source>
</evidence>
<evidence type="ECO:0000313" key="6">
    <source>
        <dbReference type="Proteomes" id="UP000078559"/>
    </source>
</evidence>
<sequence>MASFFGFTQPHLAYYSVPAAFLVALTPHVYASLKAGKNFDTAFPRKTVEKCANDASLDKKTILRIQRGEAAMANGFESLGAYAGGVAAAAAAGVPAQTLNYLSAAYLASRLVYNAIYVFLQDNRKWAPVRSAVWDVGVGIIATLWVKAGNRAVA</sequence>
<accession>A0A194VL84</accession>
<evidence type="ECO:0000313" key="5">
    <source>
        <dbReference type="EMBL" id="KUI64762.1"/>
    </source>
</evidence>
<dbReference type="PANTHER" id="PTHR35371">
    <property type="entry name" value="INNER MEMBRANE PROTEIN"/>
    <property type="match status" value="1"/>
</dbReference>
<dbReference type="InterPro" id="IPR023352">
    <property type="entry name" value="MAPEG-like_dom_sf"/>
</dbReference>
<dbReference type="Proteomes" id="UP000078559">
    <property type="component" value="Chromosome 1"/>
</dbReference>
<protein>
    <recommendedName>
        <fullName evidence="7">Microsomal glutathione S-transferase 3</fullName>
    </recommendedName>
</protein>
<gene>
    <name evidence="5" type="ORF">VM1G_00732</name>
</gene>
<proteinExistence type="predicted"/>
<dbReference type="Gene3D" id="1.20.120.550">
    <property type="entry name" value="Membrane associated eicosanoid/glutathione metabolism-like domain"/>
    <property type="match status" value="1"/>
</dbReference>
<keyword evidence="2" id="KW-0812">Transmembrane</keyword>
<organism evidence="5 6">
    <name type="scientific">Cytospora mali</name>
    <name type="common">Apple Valsa canker fungus</name>
    <name type="synonym">Valsa mali</name>
    <dbReference type="NCBI Taxonomy" id="578113"/>
    <lineage>
        <taxon>Eukaryota</taxon>
        <taxon>Fungi</taxon>
        <taxon>Dikarya</taxon>
        <taxon>Ascomycota</taxon>
        <taxon>Pezizomycotina</taxon>
        <taxon>Sordariomycetes</taxon>
        <taxon>Sordariomycetidae</taxon>
        <taxon>Diaporthales</taxon>
        <taxon>Cytosporaceae</taxon>
        <taxon>Cytospora</taxon>
    </lineage>
</organism>
<dbReference type="OrthoDB" id="2122304at2759"/>
<dbReference type="AlphaFoldDB" id="A0A194VL84"/>